<organism evidence="1 2">
    <name type="scientific">Potamilus streckersoni</name>
    <dbReference type="NCBI Taxonomy" id="2493646"/>
    <lineage>
        <taxon>Eukaryota</taxon>
        <taxon>Metazoa</taxon>
        <taxon>Spiralia</taxon>
        <taxon>Lophotrochozoa</taxon>
        <taxon>Mollusca</taxon>
        <taxon>Bivalvia</taxon>
        <taxon>Autobranchia</taxon>
        <taxon>Heteroconchia</taxon>
        <taxon>Palaeoheterodonta</taxon>
        <taxon>Unionida</taxon>
        <taxon>Unionoidea</taxon>
        <taxon>Unionidae</taxon>
        <taxon>Ambleminae</taxon>
        <taxon>Lampsilini</taxon>
        <taxon>Potamilus</taxon>
    </lineage>
</organism>
<reference evidence="1" key="2">
    <citation type="journal article" date="2021" name="Genome Biol. Evol.">
        <title>Developing a high-quality reference genome for a parasitic bivalve with doubly uniparental inheritance (Bivalvia: Unionida).</title>
        <authorList>
            <person name="Smith C.H."/>
        </authorList>
    </citation>
    <scope>NUCLEOTIDE SEQUENCE</scope>
    <source>
        <strain evidence="1">CHS0354</strain>
        <tissue evidence="1">Mantle</tissue>
    </source>
</reference>
<accession>A0AAE0SQF2</accession>
<evidence type="ECO:0000313" key="1">
    <source>
        <dbReference type="EMBL" id="KAK3595703.1"/>
    </source>
</evidence>
<dbReference type="AlphaFoldDB" id="A0AAE0SQF2"/>
<reference evidence="1" key="3">
    <citation type="submission" date="2023-05" db="EMBL/GenBank/DDBJ databases">
        <authorList>
            <person name="Smith C.H."/>
        </authorList>
    </citation>
    <scope>NUCLEOTIDE SEQUENCE</scope>
    <source>
        <strain evidence="1">CHS0354</strain>
        <tissue evidence="1">Mantle</tissue>
    </source>
</reference>
<feature type="non-terminal residue" evidence="1">
    <location>
        <position position="108"/>
    </location>
</feature>
<name>A0AAE0SQF2_9BIVA</name>
<evidence type="ECO:0000313" key="2">
    <source>
        <dbReference type="Proteomes" id="UP001195483"/>
    </source>
</evidence>
<protein>
    <submittedName>
        <fullName evidence="1">Uncharacterized protein</fullName>
    </submittedName>
</protein>
<keyword evidence="2" id="KW-1185">Reference proteome</keyword>
<proteinExistence type="predicted"/>
<comment type="caution">
    <text evidence="1">The sequence shown here is derived from an EMBL/GenBank/DDBJ whole genome shotgun (WGS) entry which is preliminary data.</text>
</comment>
<reference evidence="1" key="1">
    <citation type="journal article" date="2021" name="Genome Biol. Evol.">
        <title>A High-Quality Reference Genome for a Parasitic Bivalve with Doubly Uniparental Inheritance (Bivalvia: Unionida).</title>
        <authorList>
            <person name="Smith C.H."/>
        </authorList>
    </citation>
    <scope>NUCLEOTIDE SEQUENCE</scope>
    <source>
        <strain evidence="1">CHS0354</strain>
    </source>
</reference>
<sequence>MEVELVVGLVEQQGGTGYSTTLIDISWGGSATFTDTTYCCHADLIFDSLYLFLTCIPFLCPQTWGMVGGLRYISARCCCWDSVEFRLPSGRPNSLLVTSQSPVVSSSI</sequence>
<dbReference type="EMBL" id="JAEAOA010001600">
    <property type="protein sequence ID" value="KAK3595703.1"/>
    <property type="molecule type" value="Genomic_DNA"/>
</dbReference>
<gene>
    <name evidence="1" type="ORF">CHS0354_026924</name>
</gene>
<dbReference type="Proteomes" id="UP001195483">
    <property type="component" value="Unassembled WGS sequence"/>
</dbReference>